<protein>
    <submittedName>
        <fullName evidence="1">Uncharacterized protein</fullName>
    </submittedName>
</protein>
<comment type="caution">
    <text evidence="1">The sequence shown here is derived from an EMBL/GenBank/DDBJ whole genome shotgun (WGS) entry which is preliminary data.</text>
</comment>
<gene>
    <name evidence="1" type="ORF">T11_7981</name>
</gene>
<evidence type="ECO:0000313" key="1">
    <source>
        <dbReference type="EMBL" id="KRZ07755.1"/>
    </source>
</evidence>
<proteinExistence type="predicted"/>
<dbReference type="EMBL" id="JYDP01000097">
    <property type="protein sequence ID" value="KRZ07755.1"/>
    <property type="molecule type" value="Genomic_DNA"/>
</dbReference>
<evidence type="ECO:0000313" key="2">
    <source>
        <dbReference type="Proteomes" id="UP000055024"/>
    </source>
</evidence>
<dbReference type="Proteomes" id="UP000055024">
    <property type="component" value="Unassembled WGS sequence"/>
</dbReference>
<reference evidence="1 2" key="1">
    <citation type="submission" date="2015-01" db="EMBL/GenBank/DDBJ databases">
        <title>Evolution of Trichinella species and genotypes.</title>
        <authorList>
            <person name="Korhonen P.K."/>
            <person name="Edoardo P."/>
            <person name="Giuseppe L.R."/>
            <person name="Gasser R.B."/>
        </authorList>
    </citation>
    <scope>NUCLEOTIDE SEQUENCE [LARGE SCALE GENOMIC DNA]</scope>
    <source>
        <strain evidence="1">ISS1029</strain>
    </source>
</reference>
<name>A0A0V1HB11_9BILA</name>
<sequence>MKLKVVSNVLALNSHSIRHKIFKMRSHKISCNAKTSSQYKQLCKIFTALFFLLRKLPLELWFTSKKPIINFSHDIYPKI</sequence>
<organism evidence="1 2">
    <name type="scientific">Trichinella zimbabwensis</name>
    <dbReference type="NCBI Taxonomy" id="268475"/>
    <lineage>
        <taxon>Eukaryota</taxon>
        <taxon>Metazoa</taxon>
        <taxon>Ecdysozoa</taxon>
        <taxon>Nematoda</taxon>
        <taxon>Enoplea</taxon>
        <taxon>Dorylaimia</taxon>
        <taxon>Trichinellida</taxon>
        <taxon>Trichinellidae</taxon>
        <taxon>Trichinella</taxon>
    </lineage>
</organism>
<dbReference type="AlphaFoldDB" id="A0A0V1HB11"/>
<accession>A0A0V1HB11</accession>
<keyword evidence="2" id="KW-1185">Reference proteome</keyword>